<dbReference type="CDD" id="cd03024">
    <property type="entry name" value="DsbA_FrnE"/>
    <property type="match status" value="1"/>
</dbReference>
<gene>
    <name evidence="2" type="ORF">FHS12_003121</name>
</gene>
<comment type="caution">
    <text evidence="2">The sequence shown here is derived from an EMBL/GenBank/DDBJ whole genome shotgun (WGS) entry which is preliminary data.</text>
</comment>
<dbReference type="GO" id="GO:0016491">
    <property type="term" value="F:oxidoreductase activity"/>
    <property type="evidence" value="ECO:0007669"/>
    <property type="project" value="InterPro"/>
</dbReference>
<protein>
    <submittedName>
        <fullName evidence="2">Putative DsbA family dithiol-disulfide isomerase</fullName>
    </submittedName>
</protein>
<accession>A0A7W5A674</accession>
<reference evidence="2 3" key="1">
    <citation type="submission" date="2020-08" db="EMBL/GenBank/DDBJ databases">
        <title>Genomic Encyclopedia of Type Strains, Phase III (KMG-III): the genomes of soil and plant-associated and newly described type strains.</title>
        <authorList>
            <person name="Whitman W."/>
        </authorList>
    </citation>
    <scope>NUCLEOTIDE SEQUENCE [LARGE SCALE GENOMIC DNA]</scope>
    <source>
        <strain evidence="2 3">CECT 3302</strain>
    </source>
</reference>
<dbReference type="AlphaFoldDB" id="A0A7W5A674"/>
<sequence length="231" mass="25050">MRIDVWSDVVCPWCYIGKRHLEEALEGFEHSDDVEIVYHSFELDPSAPQVPVESTVEALSKKFGASVEQTREMMKQVSVPAAAAGLEFSYEDTPHARTIDAHRLIHLAKAEGKQAALKEELLAAYFTRGQSMGDHSVLRQAAVNVGLDAARVDEVLASDEYAADVQADIDQARAYGATGVPFYVVEEKYGVSGAQPTKVFSQLLERVHAETKPALTIVGDGDACGPDGCAI</sequence>
<evidence type="ECO:0000259" key="1">
    <source>
        <dbReference type="Pfam" id="PF01323"/>
    </source>
</evidence>
<keyword evidence="2" id="KW-0413">Isomerase</keyword>
<dbReference type="EMBL" id="JACHXG010000006">
    <property type="protein sequence ID" value="MBB3090169.1"/>
    <property type="molecule type" value="Genomic_DNA"/>
</dbReference>
<name>A0A7W5A674_9ACTN</name>
<keyword evidence="3" id="KW-1185">Reference proteome</keyword>
<proteinExistence type="predicted"/>
<evidence type="ECO:0000313" key="2">
    <source>
        <dbReference type="EMBL" id="MBB3090169.1"/>
    </source>
</evidence>
<dbReference type="PANTHER" id="PTHR13887:SF41">
    <property type="entry name" value="THIOREDOXIN SUPERFAMILY PROTEIN"/>
    <property type="match status" value="1"/>
</dbReference>
<evidence type="ECO:0000313" key="3">
    <source>
        <dbReference type="Proteomes" id="UP000577707"/>
    </source>
</evidence>
<dbReference type="InterPro" id="IPR036249">
    <property type="entry name" value="Thioredoxin-like_sf"/>
</dbReference>
<dbReference type="RefSeq" id="WP_183546662.1">
    <property type="nucleotide sequence ID" value="NZ_BMQT01000006.1"/>
</dbReference>
<dbReference type="PANTHER" id="PTHR13887">
    <property type="entry name" value="GLUTATHIONE S-TRANSFERASE KAPPA"/>
    <property type="match status" value="1"/>
</dbReference>
<dbReference type="InterPro" id="IPR001853">
    <property type="entry name" value="DSBA-like_thioredoxin_dom"/>
</dbReference>
<dbReference type="GO" id="GO:0016853">
    <property type="term" value="F:isomerase activity"/>
    <property type="evidence" value="ECO:0007669"/>
    <property type="project" value="UniProtKB-KW"/>
</dbReference>
<feature type="domain" description="DSBA-like thioredoxin" evidence="1">
    <location>
        <begin position="3"/>
        <end position="204"/>
    </location>
</feature>
<dbReference type="SUPFAM" id="SSF52833">
    <property type="entry name" value="Thioredoxin-like"/>
    <property type="match status" value="1"/>
</dbReference>
<organism evidence="2 3">
    <name type="scientific">Nocardioides albus</name>
    <dbReference type="NCBI Taxonomy" id="1841"/>
    <lineage>
        <taxon>Bacteria</taxon>
        <taxon>Bacillati</taxon>
        <taxon>Actinomycetota</taxon>
        <taxon>Actinomycetes</taxon>
        <taxon>Propionibacteriales</taxon>
        <taxon>Nocardioidaceae</taxon>
        <taxon>Nocardioides</taxon>
    </lineage>
</organism>
<dbReference type="Pfam" id="PF01323">
    <property type="entry name" value="DSBA"/>
    <property type="match status" value="1"/>
</dbReference>
<dbReference type="Gene3D" id="3.40.30.10">
    <property type="entry name" value="Glutaredoxin"/>
    <property type="match status" value="1"/>
</dbReference>
<dbReference type="Proteomes" id="UP000577707">
    <property type="component" value="Unassembled WGS sequence"/>
</dbReference>